<proteinExistence type="inferred from homology"/>
<comment type="catalytic activity">
    <reaction evidence="9">
        <text>L-histidyl-glycine(out) = L-histidyl-glycine(in)</text>
        <dbReference type="Rhea" id="RHEA:79395"/>
        <dbReference type="ChEBI" id="CHEBI:229957"/>
    </reaction>
</comment>
<dbReference type="SUPFAM" id="SSF103473">
    <property type="entry name" value="MFS general substrate transporter"/>
    <property type="match status" value="1"/>
</dbReference>
<evidence type="ECO:0000256" key="12">
    <source>
        <dbReference type="ARBA" id="ARBA00044891"/>
    </source>
</evidence>
<evidence type="ECO:0000256" key="25">
    <source>
        <dbReference type="SAM" id="Phobius"/>
    </source>
</evidence>
<name>A0A8J5CHT7_CHIOP</name>
<evidence type="ECO:0000256" key="14">
    <source>
        <dbReference type="ARBA" id="ARBA00044898"/>
    </source>
</evidence>
<evidence type="ECO:0000256" key="8">
    <source>
        <dbReference type="ARBA" id="ARBA00044876"/>
    </source>
</evidence>
<comment type="catalytic activity">
    <reaction evidence="19">
        <text>L-alanyl-L-lysine(out) = L-alanyl-L-lysine(in)</text>
        <dbReference type="Rhea" id="RHEA:79415"/>
        <dbReference type="ChEBI" id="CHEBI:192470"/>
    </reaction>
</comment>
<evidence type="ECO:0000256" key="4">
    <source>
        <dbReference type="ARBA" id="ARBA00022692"/>
    </source>
</evidence>
<evidence type="ECO:0000256" key="17">
    <source>
        <dbReference type="ARBA" id="ARBA00044903"/>
    </source>
</evidence>
<dbReference type="CDD" id="cd17340">
    <property type="entry name" value="MFS_MFSD1"/>
    <property type="match status" value="1"/>
</dbReference>
<feature type="transmembrane region" description="Helical" evidence="25">
    <location>
        <begin position="281"/>
        <end position="301"/>
    </location>
</feature>
<evidence type="ECO:0000313" key="26">
    <source>
        <dbReference type="EMBL" id="KAG0711750.1"/>
    </source>
</evidence>
<keyword evidence="3" id="KW-0813">Transport</keyword>
<keyword evidence="5 25" id="KW-1133">Transmembrane helix</keyword>
<evidence type="ECO:0000256" key="6">
    <source>
        <dbReference type="ARBA" id="ARBA00023136"/>
    </source>
</evidence>
<comment type="subcellular location">
    <subcellularLocation>
        <location evidence="1">Lysosome membrane</location>
        <topology evidence="1">Multi-pass membrane protein</topology>
    </subcellularLocation>
</comment>
<keyword evidence="4 25" id="KW-0812">Transmembrane</keyword>
<protein>
    <recommendedName>
        <fullName evidence="21">Lysosomal dipeptide transporter MFSD1</fullName>
    </recommendedName>
    <alternativeName>
        <fullName evidence="22">Major facilitator superfamily domain-containing protein 1</fullName>
    </alternativeName>
</protein>
<keyword evidence="27" id="KW-1185">Reference proteome</keyword>
<comment type="catalytic activity">
    <reaction evidence="20">
        <text>L-lysyl-glycine(out) = L-lysyl-glycine(in)</text>
        <dbReference type="Rhea" id="RHEA:79407"/>
        <dbReference type="ChEBI" id="CHEBI:191202"/>
    </reaction>
</comment>
<evidence type="ECO:0000256" key="16">
    <source>
        <dbReference type="ARBA" id="ARBA00044900"/>
    </source>
</evidence>
<evidence type="ECO:0000313" key="27">
    <source>
        <dbReference type="Proteomes" id="UP000770661"/>
    </source>
</evidence>
<dbReference type="Pfam" id="PF07690">
    <property type="entry name" value="MFS_1"/>
    <property type="match status" value="1"/>
</dbReference>
<feature type="transmembrane region" description="Helical" evidence="25">
    <location>
        <begin position="503"/>
        <end position="526"/>
    </location>
</feature>
<evidence type="ECO:0000256" key="15">
    <source>
        <dbReference type="ARBA" id="ARBA00044899"/>
    </source>
</evidence>
<evidence type="ECO:0000256" key="20">
    <source>
        <dbReference type="ARBA" id="ARBA00044924"/>
    </source>
</evidence>
<evidence type="ECO:0000256" key="19">
    <source>
        <dbReference type="ARBA" id="ARBA00044919"/>
    </source>
</evidence>
<comment type="catalytic activity">
    <reaction evidence="13">
        <text>L-alpha-aminoacyl-L-lysine(out) = L-alpha-aminoacyl-L-lysine(in)</text>
        <dbReference type="Rhea" id="RHEA:79383"/>
        <dbReference type="ChEBI" id="CHEBI:229966"/>
    </reaction>
</comment>
<evidence type="ECO:0000256" key="24">
    <source>
        <dbReference type="ARBA" id="ARBA00046376"/>
    </source>
</evidence>
<dbReference type="Proteomes" id="UP000770661">
    <property type="component" value="Unassembled WGS sequence"/>
</dbReference>
<comment type="catalytic activity">
    <reaction evidence="10">
        <text>L-alpha-aminoacyl-L-arginine(out) = L-alpha-aminoacyl-L-arginine(in)</text>
        <dbReference type="Rhea" id="RHEA:79367"/>
        <dbReference type="ChEBI" id="CHEBI:229968"/>
    </reaction>
</comment>
<comment type="catalytic activity">
    <reaction evidence="15">
        <text>L-arginyl-L-alpha-amino acid(out) = L-arginyl-L-alpha-amino acid(in)</text>
        <dbReference type="Rhea" id="RHEA:79371"/>
        <dbReference type="ChEBI" id="CHEBI:84315"/>
    </reaction>
</comment>
<comment type="catalytic activity">
    <reaction evidence="14">
        <text>L-aspartyl-L-lysine(out) = L-aspartyl-L-lysine(in)</text>
        <dbReference type="Rhea" id="RHEA:79411"/>
        <dbReference type="ChEBI" id="CHEBI:229953"/>
    </reaction>
</comment>
<evidence type="ECO:0000256" key="7">
    <source>
        <dbReference type="ARBA" id="ARBA00023228"/>
    </source>
</evidence>
<dbReference type="InterPro" id="IPR011701">
    <property type="entry name" value="MFS"/>
</dbReference>
<keyword evidence="6 25" id="KW-0472">Membrane</keyword>
<evidence type="ECO:0000256" key="10">
    <source>
        <dbReference type="ARBA" id="ARBA00044881"/>
    </source>
</evidence>
<keyword evidence="7" id="KW-0458">Lysosome</keyword>
<dbReference type="EMBL" id="JACEEZ010023067">
    <property type="protein sequence ID" value="KAG0711750.1"/>
    <property type="molecule type" value="Genomic_DNA"/>
</dbReference>
<evidence type="ECO:0000256" key="23">
    <source>
        <dbReference type="ARBA" id="ARBA00045709"/>
    </source>
</evidence>
<comment type="catalytic activity">
    <reaction evidence="16">
        <text>L-lysyl-L-lysine(out) = L-lysyl-L-lysine(in)</text>
        <dbReference type="Rhea" id="RHEA:79403"/>
        <dbReference type="ChEBI" id="CHEBI:229956"/>
    </reaction>
</comment>
<dbReference type="AlphaFoldDB" id="A0A8J5CHT7"/>
<evidence type="ECO:0000256" key="9">
    <source>
        <dbReference type="ARBA" id="ARBA00044878"/>
    </source>
</evidence>
<evidence type="ECO:0000256" key="5">
    <source>
        <dbReference type="ARBA" id="ARBA00022989"/>
    </source>
</evidence>
<feature type="transmembrane region" description="Helical" evidence="25">
    <location>
        <begin position="452"/>
        <end position="474"/>
    </location>
</feature>
<dbReference type="Gene3D" id="1.20.1250.20">
    <property type="entry name" value="MFS general substrate transporter like domains"/>
    <property type="match status" value="1"/>
</dbReference>
<evidence type="ECO:0000256" key="2">
    <source>
        <dbReference type="ARBA" id="ARBA00008335"/>
    </source>
</evidence>
<dbReference type="GO" id="GO:0005765">
    <property type="term" value="C:lysosomal membrane"/>
    <property type="evidence" value="ECO:0007669"/>
    <property type="project" value="UniProtKB-SubCell"/>
</dbReference>
<feature type="transmembrane region" description="Helical" evidence="25">
    <location>
        <begin position="350"/>
        <end position="370"/>
    </location>
</feature>
<gene>
    <name evidence="26" type="primary">MFSD1</name>
    <name evidence="26" type="ORF">GWK47_019955</name>
</gene>
<organism evidence="26 27">
    <name type="scientific">Chionoecetes opilio</name>
    <name type="common">Atlantic snow crab</name>
    <name type="synonym">Cancer opilio</name>
    <dbReference type="NCBI Taxonomy" id="41210"/>
    <lineage>
        <taxon>Eukaryota</taxon>
        <taxon>Metazoa</taxon>
        <taxon>Ecdysozoa</taxon>
        <taxon>Arthropoda</taxon>
        <taxon>Crustacea</taxon>
        <taxon>Multicrustacea</taxon>
        <taxon>Malacostraca</taxon>
        <taxon>Eumalacostraca</taxon>
        <taxon>Eucarida</taxon>
        <taxon>Decapoda</taxon>
        <taxon>Pleocyemata</taxon>
        <taxon>Brachyura</taxon>
        <taxon>Eubrachyura</taxon>
        <taxon>Majoidea</taxon>
        <taxon>Majidae</taxon>
        <taxon>Chionoecetes</taxon>
    </lineage>
</organism>
<dbReference type="OrthoDB" id="424834at2759"/>
<feature type="transmembrane region" description="Helical" evidence="25">
    <location>
        <begin position="322"/>
        <end position="344"/>
    </location>
</feature>
<dbReference type="PANTHER" id="PTHR23512:SF3">
    <property type="entry name" value="MAJOR FACILITATOR SUPERFAMILY DOMAIN-CONTAINING PROTEIN 1"/>
    <property type="match status" value="1"/>
</dbReference>
<accession>A0A8J5CHT7</accession>
<evidence type="ECO:0000256" key="18">
    <source>
        <dbReference type="ARBA" id="ARBA00044912"/>
    </source>
</evidence>
<dbReference type="InterPro" id="IPR052187">
    <property type="entry name" value="MFSD1"/>
</dbReference>
<evidence type="ECO:0000256" key="22">
    <source>
        <dbReference type="ARBA" id="ARBA00045018"/>
    </source>
</evidence>
<evidence type="ECO:0000256" key="1">
    <source>
        <dbReference type="ARBA" id="ARBA00004155"/>
    </source>
</evidence>
<comment type="similarity">
    <text evidence="2">Belongs to the major facilitator superfamily.</text>
</comment>
<dbReference type="GO" id="GO:0022857">
    <property type="term" value="F:transmembrane transporter activity"/>
    <property type="evidence" value="ECO:0007669"/>
    <property type="project" value="InterPro"/>
</dbReference>
<sequence>MVDSSVQGDNDDGQPIVRDDMMIGAVEGDHGGTESLEVLVMALEALHEEAKSLGLEVSWLKTKVQVFGGLLDETVQSVHACGEDIEILESFAYLGSAVNNDGGSCQEVLRRIGIAHGVMDSLSGSIWRCQYPCSRTKIRIFKLLRIPVLIYGCETWTLNSDLKRRIDAFGNKCLRRIMGYRSDDYVSNQLLHHETESRPLTCIVRQCQLRLYGHVARYPETDPSHQVVSVRYNPAQRGGGQGGAHKARGWGKLRFLVESCLGHEVSSGSGAAACCDPTKGLFRFVALFFMCLLGFGSYFCYDTPGSLQDHIKEDMNVNTLQFASLYSLYSWPNVVLCFVGGFLIDRVFGIRWGTIIFSSIVTVGQFVYAMGALVNQFWIMQLGRFIFGIGGESLAVAQNTYTVSWFKGKELNTVFGLQLSMARVGSTVNFLSMVPLYNWVQTFSDGYKALGYSLLFAGITCVFSLACALILGVFDRKRSKALHLEAATSGEKVKLTDVLTFPLSFWLISVICVSYYVAIFPFIGLAK</sequence>
<comment type="catalytic activity">
    <reaction evidence="17">
        <text>L-arginyl-glycine(out) = L-arginyl-glycine(in)</text>
        <dbReference type="Rhea" id="RHEA:79391"/>
        <dbReference type="ChEBI" id="CHEBI:229955"/>
    </reaction>
</comment>
<dbReference type="PANTHER" id="PTHR23512">
    <property type="entry name" value="MAJOR FACILITATOR SUPERFAMILY DOMAIN-CONTAINING PROTEIN 1"/>
    <property type="match status" value="1"/>
</dbReference>
<comment type="catalytic activity">
    <reaction evidence="18">
        <text>L-histidyl-L-alpha-amino acid(out) = L-histidyl-L-alpha-amino acid(in)</text>
        <dbReference type="Rhea" id="RHEA:79379"/>
        <dbReference type="ChEBI" id="CHEBI:229964"/>
    </reaction>
</comment>
<evidence type="ECO:0000256" key="13">
    <source>
        <dbReference type="ARBA" id="ARBA00044893"/>
    </source>
</evidence>
<comment type="catalytic activity">
    <reaction evidence="8">
        <text>L-lysyl-L-alanine(out) = L-lysyl-L-alanine(in)</text>
        <dbReference type="Rhea" id="RHEA:79399"/>
        <dbReference type="ChEBI" id="CHEBI:229954"/>
    </reaction>
</comment>
<comment type="catalytic activity">
    <reaction evidence="11">
        <text>L-alpha-aminoacyl-L-histidine(out) = L-alpha-aminoacyl-L-histidine(in)</text>
        <dbReference type="Rhea" id="RHEA:79375"/>
        <dbReference type="ChEBI" id="CHEBI:229967"/>
    </reaction>
</comment>
<reference evidence="26" key="1">
    <citation type="submission" date="2020-07" db="EMBL/GenBank/DDBJ databases">
        <title>The High-quality genome of the commercially important snow crab, Chionoecetes opilio.</title>
        <authorList>
            <person name="Jeong J.-H."/>
            <person name="Ryu S."/>
        </authorList>
    </citation>
    <scope>NUCLEOTIDE SEQUENCE</scope>
    <source>
        <strain evidence="26">MADBK_172401_WGS</strain>
        <tissue evidence="26">Digestive gland</tissue>
    </source>
</reference>
<comment type="function">
    <text evidence="23">Lysosomal dipeptide uniporter that selectively exports lysine, arginine or histidine-containing dipeptides with a net positive charge from the lysosome lumen into the cytosol. Could play a role in a specific type of protein O-glycosylation indirectly regulating macrophages migration and tissue invasion. Also essential for liver homeostasis.</text>
</comment>
<comment type="catalytic activity">
    <reaction evidence="12">
        <text>L-lysyl-L-alpha-amino acid(out) = L-lysyl-L-alpha-amino acid(in)</text>
        <dbReference type="Rhea" id="RHEA:79387"/>
        <dbReference type="ChEBI" id="CHEBI:229965"/>
    </reaction>
</comment>
<dbReference type="InterPro" id="IPR036259">
    <property type="entry name" value="MFS_trans_sf"/>
</dbReference>
<evidence type="ECO:0000256" key="11">
    <source>
        <dbReference type="ARBA" id="ARBA00044884"/>
    </source>
</evidence>
<comment type="subunit">
    <text evidence="24">Homodimer. Interacts with lysosomal protein GLMP (via lumenal domain); the interaction starts while both proteins are still in the endoplasmic reticulum and is required for stabilization of MFSD1 in lysosomes but has no direct effect on its targeting to lysosomes or transporter activity.</text>
</comment>
<comment type="caution">
    <text evidence="26">The sequence shown here is derived from an EMBL/GenBank/DDBJ whole genome shotgun (WGS) entry which is preliminary data.</text>
</comment>
<evidence type="ECO:0000256" key="3">
    <source>
        <dbReference type="ARBA" id="ARBA00022448"/>
    </source>
</evidence>
<evidence type="ECO:0000256" key="21">
    <source>
        <dbReference type="ARBA" id="ARBA00044985"/>
    </source>
</evidence>